<dbReference type="AlphaFoldDB" id="A0A2G9ZL52"/>
<proteinExistence type="predicted"/>
<evidence type="ECO:0000256" key="1">
    <source>
        <dbReference type="ARBA" id="ARBA00004196"/>
    </source>
</evidence>
<protein>
    <recommendedName>
        <fullName evidence="3">AprE-like beta-barrel domain-containing protein</fullName>
    </recommendedName>
</protein>
<evidence type="ECO:0000256" key="2">
    <source>
        <dbReference type="ARBA" id="ARBA00023054"/>
    </source>
</evidence>
<accession>A0A2G9ZL52</accession>
<dbReference type="InterPro" id="IPR058982">
    <property type="entry name" value="Beta-barrel_AprE"/>
</dbReference>
<dbReference type="GO" id="GO:0030313">
    <property type="term" value="C:cell envelope"/>
    <property type="evidence" value="ECO:0007669"/>
    <property type="project" value="UniProtKB-SubCell"/>
</dbReference>
<dbReference type="Pfam" id="PF26002">
    <property type="entry name" value="Beta-barrel_AprE"/>
    <property type="match status" value="1"/>
</dbReference>
<keyword evidence="2" id="KW-0175">Coiled coil</keyword>
<organism evidence="4 5">
    <name type="scientific">Candidatus Falkowbacteria bacterium CG23_combo_of_CG06-09_8_20_14_all_49_15</name>
    <dbReference type="NCBI Taxonomy" id="1974572"/>
    <lineage>
        <taxon>Bacteria</taxon>
        <taxon>Candidatus Falkowiibacteriota</taxon>
    </lineage>
</organism>
<dbReference type="SUPFAM" id="SSF111369">
    <property type="entry name" value="HlyD-like secretion proteins"/>
    <property type="match status" value="1"/>
</dbReference>
<feature type="domain" description="AprE-like beta-barrel" evidence="3">
    <location>
        <begin position="270"/>
        <end position="349"/>
    </location>
</feature>
<dbReference type="Gene3D" id="1.10.287.470">
    <property type="entry name" value="Helix hairpin bin"/>
    <property type="match status" value="1"/>
</dbReference>
<dbReference type="InterPro" id="IPR050465">
    <property type="entry name" value="UPF0194_transport"/>
</dbReference>
<dbReference type="Gene3D" id="2.40.50.100">
    <property type="match status" value="1"/>
</dbReference>
<dbReference type="PANTHER" id="PTHR32347">
    <property type="entry name" value="EFFLUX SYSTEM COMPONENT YKNX-RELATED"/>
    <property type="match status" value="1"/>
</dbReference>
<dbReference type="PANTHER" id="PTHR32347:SF23">
    <property type="entry name" value="BLL5650 PROTEIN"/>
    <property type="match status" value="1"/>
</dbReference>
<name>A0A2G9ZL52_9BACT</name>
<evidence type="ECO:0000313" key="4">
    <source>
        <dbReference type="EMBL" id="PIP33906.1"/>
    </source>
</evidence>
<dbReference type="EMBL" id="PCSD01000039">
    <property type="protein sequence ID" value="PIP33906.1"/>
    <property type="molecule type" value="Genomic_DNA"/>
</dbReference>
<evidence type="ECO:0000259" key="3">
    <source>
        <dbReference type="Pfam" id="PF26002"/>
    </source>
</evidence>
<comment type="caution">
    <text evidence="4">The sequence shown here is derived from an EMBL/GenBank/DDBJ whole genome shotgun (WGS) entry which is preliminary data.</text>
</comment>
<gene>
    <name evidence="4" type="ORF">COX22_01925</name>
</gene>
<reference evidence="4 5" key="1">
    <citation type="submission" date="2017-09" db="EMBL/GenBank/DDBJ databases">
        <title>Depth-based differentiation of microbial function through sediment-hosted aquifers and enrichment of novel symbionts in the deep terrestrial subsurface.</title>
        <authorList>
            <person name="Probst A.J."/>
            <person name="Ladd B."/>
            <person name="Jarett J.K."/>
            <person name="Geller-Mcgrath D.E."/>
            <person name="Sieber C.M."/>
            <person name="Emerson J.B."/>
            <person name="Anantharaman K."/>
            <person name="Thomas B.C."/>
            <person name="Malmstrom R."/>
            <person name="Stieglmeier M."/>
            <person name="Klingl A."/>
            <person name="Woyke T."/>
            <person name="Ryan C.M."/>
            <person name="Banfield J.F."/>
        </authorList>
    </citation>
    <scope>NUCLEOTIDE SEQUENCE [LARGE SCALE GENOMIC DNA]</scope>
    <source>
        <strain evidence="4">CG23_combo_of_CG06-09_8_20_14_all_49_15</strain>
    </source>
</reference>
<dbReference type="Proteomes" id="UP000230729">
    <property type="component" value="Unassembled WGS sequence"/>
</dbReference>
<feature type="non-terminal residue" evidence="4">
    <location>
        <position position="1"/>
    </location>
</feature>
<sequence length="406" mass="42693">IKAIEISLSDILDASDAIIGADNKTINDGFESNLSATNPPFLSKTIGTYDIAKTKTKTLTAAAIGLGRGSPYDAIDSAADLTEDVLAAYESHLFDLKTMLDYTVTGTGLTQAQLDSFKAAAAASRAGINSKQNSLSVARQAVSTARDNLADYADDYRQAGKDLAKAESDAAQDIANADANIKNRELSWAQAKRNLEDLKKPLDAAAAAAARAQLVSAATSLEKARNELEKAVIVSPIDGEVAMLNYAPGDIIVDSASAKTAATIINKNTLYIEVNIEEADINQLQVGQQAQAAFEALNGAKLNGEISFISLTSKTSANGIVTYLVRVILENTANAQIREGMTAFVDFVTAGVSAVKQIPVAAVRNIAGQPSVQRPDGAWTAVTTGFTDGKMVELISGLEEGDQLIY</sequence>
<dbReference type="Gene3D" id="2.40.30.170">
    <property type="match status" value="1"/>
</dbReference>
<comment type="subcellular location">
    <subcellularLocation>
        <location evidence="1">Cell envelope</location>
    </subcellularLocation>
</comment>
<evidence type="ECO:0000313" key="5">
    <source>
        <dbReference type="Proteomes" id="UP000230729"/>
    </source>
</evidence>
<dbReference type="Gene3D" id="2.40.420.20">
    <property type="match status" value="1"/>
</dbReference>